<feature type="region of interest" description="Disordered" evidence="2">
    <location>
        <begin position="409"/>
        <end position="436"/>
    </location>
</feature>
<dbReference type="PROSITE" id="PS50089">
    <property type="entry name" value="ZF_RING_2"/>
    <property type="match status" value="1"/>
</dbReference>
<keyword evidence="1" id="KW-0479">Metal-binding</keyword>
<accession>A0A9P6J9C5</accession>
<gene>
    <name evidence="4" type="ORF">BGZ70_005314</name>
</gene>
<evidence type="ECO:0000256" key="2">
    <source>
        <dbReference type="SAM" id="MobiDB-lite"/>
    </source>
</evidence>
<feature type="region of interest" description="Disordered" evidence="2">
    <location>
        <begin position="493"/>
        <end position="523"/>
    </location>
</feature>
<feature type="region of interest" description="Disordered" evidence="2">
    <location>
        <begin position="1"/>
        <end position="22"/>
    </location>
</feature>
<dbReference type="OrthoDB" id="2401875at2759"/>
<reference evidence="4" key="1">
    <citation type="journal article" date="2020" name="Fungal Divers.">
        <title>Resolving the Mortierellaceae phylogeny through synthesis of multi-gene phylogenetics and phylogenomics.</title>
        <authorList>
            <person name="Vandepol N."/>
            <person name="Liber J."/>
            <person name="Desiro A."/>
            <person name="Na H."/>
            <person name="Kennedy M."/>
            <person name="Barry K."/>
            <person name="Grigoriev I.V."/>
            <person name="Miller A.N."/>
            <person name="O'Donnell K."/>
            <person name="Stajich J.E."/>
            <person name="Bonito G."/>
        </authorList>
    </citation>
    <scope>NUCLEOTIDE SEQUENCE</scope>
    <source>
        <strain evidence="4">CK1249</strain>
    </source>
</reference>
<organism evidence="4 5">
    <name type="scientific">Mortierella alpina</name>
    <name type="common">Oleaginous fungus</name>
    <name type="synonym">Mortierella renispora</name>
    <dbReference type="NCBI Taxonomy" id="64518"/>
    <lineage>
        <taxon>Eukaryota</taxon>
        <taxon>Fungi</taxon>
        <taxon>Fungi incertae sedis</taxon>
        <taxon>Mucoromycota</taxon>
        <taxon>Mortierellomycotina</taxon>
        <taxon>Mortierellomycetes</taxon>
        <taxon>Mortierellales</taxon>
        <taxon>Mortierellaceae</taxon>
        <taxon>Mortierella</taxon>
    </lineage>
</organism>
<evidence type="ECO:0000256" key="1">
    <source>
        <dbReference type="PROSITE-ProRule" id="PRU00175"/>
    </source>
</evidence>
<feature type="compositionally biased region" description="Low complexity" evidence="2">
    <location>
        <begin position="409"/>
        <end position="427"/>
    </location>
</feature>
<dbReference type="Proteomes" id="UP000738359">
    <property type="component" value="Unassembled WGS sequence"/>
</dbReference>
<keyword evidence="1" id="KW-0863">Zinc-finger</keyword>
<keyword evidence="5" id="KW-1185">Reference proteome</keyword>
<evidence type="ECO:0000313" key="5">
    <source>
        <dbReference type="Proteomes" id="UP000738359"/>
    </source>
</evidence>
<evidence type="ECO:0000259" key="3">
    <source>
        <dbReference type="PROSITE" id="PS50089"/>
    </source>
</evidence>
<comment type="caution">
    <text evidence="4">The sequence shown here is derived from an EMBL/GenBank/DDBJ whole genome shotgun (WGS) entry which is preliminary data.</text>
</comment>
<dbReference type="Gene3D" id="3.30.40.10">
    <property type="entry name" value="Zinc/RING finger domain, C3HC4 (zinc finger)"/>
    <property type="match status" value="1"/>
</dbReference>
<dbReference type="AlphaFoldDB" id="A0A9P6J9C5"/>
<keyword evidence="1" id="KW-0862">Zinc</keyword>
<evidence type="ECO:0000313" key="4">
    <source>
        <dbReference type="EMBL" id="KAF9965164.1"/>
    </source>
</evidence>
<dbReference type="CDD" id="cd16449">
    <property type="entry name" value="RING-HC"/>
    <property type="match status" value="1"/>
</dbReference>
<protein>
    <recommendedName>
        <fullName evidence="3">RING-type domain-containing protein</fullName>
    </recommendedName>
</protein>
<feature type="domain" description="RING-type" evidence="3">
    <location>
        <begin position="124"/>
        <end position="164"/>
    </location>
</feature>
<feature type="compositionally biased region" description="Polar residues" evidence="2">
    <location>
        <begin position="1"/>
        <end position="12"/>
    </location>
</feature>
<dbReference type="SUPFAM" id="SSF57850">
    <property type="entry name" value="RING/U-box"/>
    <property type="match status" value="1"/>
</dbReference>
<dbReference type="InterPro" id="IPR013083">
    <property type="entry name" value="Znf_RING/FYVE/PHD"/>
</dbReference>
<dbReference type="GO" id="GO:0008270">
    <property type="term" value="F:zinc ion binding"/>
    <property type="evidence" value="ECO:0007669"/>
    <property type="project" value="UniProtKB-KW"/>
</dbReference>
<name>A0A9P6J9C5_MORAP</name>
<dbReference type="InterPro" id="IPR001841">
    <property type="entry name" value="Znf_RING"/>
</dbReference>
<sequence>MTPSPQGSQQRRVLSPEPESAPAARDPIMMAFRQHAIHPRLLLQGRSPCIFLGQDAPLHSRVHRRVNDLLHNASIQRIRSWFKTTIEPNALEQWRNVSLLHHLRNRAAVPDPDDSTLEEQHSCCPICFKTDTIMKQLTVCGHKICWKCEQDLDRAGNISCPLCRRIRVLTTFTTLEDLFQCTIGLHPADYIHPLRLLPPHHESSVAAAVTAGSSSSKRPVVLLSDAEELERMEHELSDRYLWEQSASFLKYLQSAPYHPAHQYFQLNAVQDLCDKSSTDRFLPEYNDRTILEPPTSGLLLPPHRLYIALIHFCLDMLTLPNPAEFQNQRRYQREKLLLQLVILFLVPTDEFSPRTSDRIFDVSAWIEHGQFMLGRLHRFMETKAVAHLTEMEEVVASRGLDYAAAAAGTTAAPPRGGRRTTTAVPGRSTTAAETAVPSSPIPRHILYLGSARWNWISQSLTVLVSWIKAAQSNPSMMPLVEGWQNEPLLGKHARREQLDEVSRPTKRRRTRRRLVEDETGESA</sequence>
<dbReference type="EMBL" id="JAAAHY010000281">
    <property type="protein sequence ID" value="KAF9965164.1"/>
    <property type="molecule type" value="Genomic_DNA"/>
</dbReference>
<dbReference type="SMART" id="SM00184">
    <property type="entry name" value="RING"/>
    <property type="match status" value="1"/>
</dbReference>
<proteinExistence type="predicted"/>